<keyword evidence="2" id="KW-0575">Peroxidase</keyword>
<dbReference type="InterPro" id="IPR004675">
    <property type="entry name" value="AhpD_core"/>
</dbReference>
<proteinExistence type="predicted"/>
<feature type="domain" description="Carboxymuconolactone decarboxylase-like" evidence="1">
    <location>
        <begin position="22"/>
        <end position="104"/>
    </location>
</feature>
<keyword evidence="3" id="KW-1185">Reference proteome</keyword>
<dbReference type="Pfam" id="PF02627">
    <property type="entry name" value="CMD"/>
    <property type="match status" value="1"/>
</dbReference>
<evidence type="ECO:0000313" key="2">
    <source>
        <dbReference type="EMBL" id="AJK49082.1"/>
    </source>
</evidence>
<name>A0A0B6RUQ0_BURPL</name>
<dbReference type="EMBL" id="CP002581">
    <property type="protein sequence ID" value="AJK49082.1"/>
    <property type="molecule type" value="Genomic_DNA"/>
</dbReference>
<dbReference type="NCBIfam" id="TIGR00778">
    <property type="entry name" value="ahpD_dom"/>
    <property type="match status" value="1"/>
</dbReference>
<dbReference type="InterPro" id="IPR029032">
    <property type="entry name" value="AhpD-like"/>
</dbReference>
<gene>
    <name evidence="2" type="ORF">BGL_2c10040</name>
</gene>
<dbReference type="AlphaFoldDB" id="A0A0B6RUQ0"/>
<dbReference type="KEGG" id="bgp:BGL_2c10040"/>
<dbReference type="HOGENOM" id="CLU_137228_2_1_4"/>
<organism evidence="2 3">
    <name type="scientific">Burkholderia plantarii</name>
    <dbReference type="NCBI Taxonomy" id="41899"/>
    <lineage>
        <taxon>Bacteria</taxon>
        <taxon>Pseudomonadati</taxon>
        <taxon>Pseudomonadota</taxon>
        <taxon>Betaproteobacteria</taxon>
        <taxon>Burkholderiales</taxon>
        <taxon>Burkholderiaceae</taxon>
        <taxon>Burkholderia</taxon>
    </lineage>
</organism>
<evidence type="ECO:0000259" key="1">
    <source>
        <dbReference type="Pfam" id="PF02627"/>
    </source>
</evidence>
<dbReference type="PANTHER" id="PTHR33930:SF2">
    <property type="entry name" value="BLR3452 PROTEIN"/>
    <property type="match status" value="1"/>
</dbReference>
<dbReference type="SUPFAM" id="SSF69118">
    <property type="entry name" value="AhpD-like"/>
    <property type="match status" value="1"/>
</dbReference>
<reference evidence="2 3" key="2">
    <citation type="journal article" date="2016" name="Appl. Microbiol. Biotechnol.">
        <title>Mutations improving production and secretion of extracellular lipase by Burkholderia glumae PG1.</title>
        <authorList>
            <person name="Knapp A."/>
            <person name="Voget S."/>
            <person name="Gao R."/>
            <person name="Zaburannyi N."/>
            <person name="Krysciak D."/>
            <person name="Breuer M."/>
            <person name="Hauer B."/>
            <person name="Streit W.R."/>
            <person name="Muller R."/>
            <person name="Daniel R."/>
            <person name="Jaeger K.E."/>
        </authorList>
    </citation>
    <scope>NUCLEOTIDE SEQUENCE [LARGE SCALE GENOMIC DNA]</scope>
    <source>
        <strain evidence="2 3">PG1</strain>
    </source>
</reference>
<dbReference type="RefSeq" id="WP_123863725.1">
    <property type="nucleotide sequence ID" value="NZ_CP002581.1"/>
</dbReference>
<protein>
    <submittedName>
        <fullName evidence="2">Alkylhydroperoxidase AhpD-like protein</fullName>
    </submittedName>
</protein>
<sequence length="112" mass="11721">MATATYRDALPERLGDCAKLNPEAMRGLMTLDHVAAKLGRLEPKRHELIALAVAVTTRCAGCIAVHVRQAVEHGASREEIAETRGVGIALDTGAALTCSARALEAHAALPGV</sequence>
<keyword evidence="2" id="KW-0560">Oxidoreductase</keyword>
<dbReference type="GO" id="GO:0051920">
    <property type="term" value="F:peroxiredoxin activity"/>
    <property type="evidence" value="ECO:0007669"/>
    <property type="project" value="InterPro"/>
</dbReference>
<dbReference type="Proteomes" id="UP000031838">
    <property type="component" value="Chromosome 2"/>
</dbReference>
<dbReference type="PANTHER" id="PTHR33930">
    <property type="entry name" value="ALKYL HYDROPEROXIDE REDUCTASE AHPD"/>
    <property type="match status" value="1"/>
</dbReference>
<evidence type="ECO:0000313" key="3">
    <source>
        <dbReference type="Proteomes" id="UP000031838"/>
    </source>
</evidence>
<reference evidence="3" key="1">
    <citation type="submission" date="2011-03" db="EMBL/GenBank/DDBJ databases">
        <authorList>
            <person name="Voget S."/>
            <person name="Streit W.R."/>
            <person name="Jaeger K.E."/>
            <person name="Daniel R."/>
        </authorList>
    </citation>
    <scope>NUCLEOTIDE SEQUENCE [LARGE SCALE GENOMIC DNA]</scope>
    <source>
        <strain evidence="3">PG1</strain>
    </source>
</reference>
<dbReference type="Gene3D" id="1.20.1290.10">
    <property type="entry name" value="AhpD-like"/>
    <property type="match status" value="1"/>
</dbReference>
<dbReference type="InterPro" id="IPR003779">
    <property type="entry name" value="CMD-like"/>
</dbReference>
<accession>A0A0B6RUQ0</accession>